<keyword evidence="2" id="KW-0812">Transmembrane</keyword>
<name>A0A292PM65_9PEZI</name>
<evidence type="ECO:0000256" key="2">
    <source>
        <dbReference type="ARBA" id="ARBA00022692"/>
    </source>
</evidence>
<gene>
    <name evidence="7" type="ORF">GSTUAT00008126001</name>
</gene>
<keyword evidence="8" id="KW-1185">Reference proteome</keyword>
<dbReference type="AlphaFoldDB" id="A0A292PM65"/>
<dbReference type="GO" id="GO:0005741">
    <property type="term" value="C:mitochondrial outer membrane"/>
    <property type="evidence" value="ECO:0007669"/>
    <property type="project" value="TreeGrafter"/>
</dbReference>
<dbReference type="InterPro" id="IPR013946">
    <property type="entry name" value="NCA2-like"/>
</dbReference>
<evidence type="ECO:0000313" key="8">
    <source>
        <dbReference type="Proteomes" id="UP001412239"/>
    </source>
</evidence>
<dbReference type="PANTHER" id="PTHR28234:SF1">
    <property type="entry name" value="NUCLEAR CONTROL OF ATPASE PROTEIN 2"/>
    <property type="match status" value="1"/>
</dbReference>
<dbReference type="EMBL" id="LN891178">
    <property type="protein sequence ID" value="CUS07785.1"/>
    <property type="molecule type" value="Genomic_DNA"/>
</dbReference>
<evidence type="ECO:0000256" key="6">
    <source>
        <dbReference type="SAM" id="MobiDB-lite"/>
    </source>
</evidence>
<evidence type="ECO:0000313" key="7">
    <source>
        <dbReference type="EMBL" id="CUS07785.1"/>
    </source>
</evidence>
<keyword evidence="5" id="KW-0472">Membrane</keyword>
<protein>
    <recommendedName>
        <fullName evidence="9">NCA2-domain-containing protein</fullName>
    </recommendedName>
</protein>
<dbReference type="Proteomes" id="UP001412239">
    <property type="component" value="Unassembled WGS sequence"/>
</dbReference>
<dbReference type="PANTHER" id="PTHR28234">
    <property type="entry name" value="NUCLEAR CONTROL OF ATPASE PROTEIN 2"/>
    <property type="match status" value="1"/>
</dbReference>
<evidence type="ECO:0000256" key="3">
    <source>
        <dbReference type="ARBA" id="ARBA00022989"/>
    </source>
</evidence>
<evidence type="ECO:0000256" key="5">
    <source>
        <dbReference type="ARBA" id="ARBA00023136"/>
    </source>
</evidence>
<evidence type="ECO:0000256" key="4">
    <source>
        <dbReference type="ARBA" id="ARBA00023128"/>
    </source>
</evidence>
<feature type="region of interest" description="Disordered" evidence="6">
    <location>
        <begin position="327"/>
        <end position="355"/>
    </location>
</feature>
<comment type="subcellular location">
    <subcellularLocation>
        <location evidence="1">Mitochondrion membrane</location>
        <topology evidence="1">Multi-pass membrane protein</topology>
    </subcellularLocation>
</comment>
<evidence type="ECO:0000256" key="1">
    <source>
        <dbReference type="ARBA" id="ARBA00004225"/>
    </source>
</evidence>
<sequence length="754" mass="84093">MTFVSDHLLHLDSQIDRLALDRLPLTFDSHPATPHSLPSQHLRLPPPPTPRAIKLQSIIKSLSSTASRTLLSPRRLVSLLKDAAIPTHTYYSYEAEPYETELEWLLLSKATIQTYGIVLNSLLEQTLPLSQDLFYWDEVSGSYSYTALHSLQTAPERIWAFGREVVNDATKRFKERDGMGFMGIGGYSRESLLEDTNQSEREDGRGKESLSATVRRFYALVRNSLRDRNLVEFQRVGALSLFSLARHEIQVKQAGIKKLREMQASALGVLIGEGLTFDFGEEEEHEEWKAIVERAVLLMEKVVRNVSSVESTLDEFEDTVFSLDGLGGKADDDEDDERGSRLSSRHYTGGSGGRAATSALEKQLQEILLKHLPAQSIASRALISTHGRPSAITRYWLPVTALLLSSSTILRILVNRQAELSQWLRELGATTVDFWTNWVVEPVRKIIGTIRHGEDSEVALMSRSSLKADMESLERMVVDFAVDNPATSLPKGSLPSPLTNAQIQAVRQAVHEGDLTPVLKSYEQELRAPFKGAIKGELLRALLIQIQKTKVDVEVAISGIDHLLKSQELVFGMVGLTPSALVCVGIFQWARHSMGKGRGRRSGQRSGEMVRTLRNIDRILTGSAAFRTGERDDGRSGVLTYKEHGLLLCEVHVLREFAKKALPTGVRAEFVEDVEELVDVRRGVKNQFRVLERIRCKDIPAEFSGQKGEPRRLVIFMVGGERPRFLALGIPSFESAPGANLQAIAHFKPRLVAL</sequence>
<accession>A0A292PM65</accession>
<evidence type="ECO:0008006" key="9">
    <source>
        <dbReference type="Google" id="ProtNLM"/>
    </source>
</evidence>
<reference evidence="7" key="1">
    <citation type="submission" date="2015-10" db="EMBL/GenBank/DDBJ databases">
        <authorList>
            <person name="Regsiter A."/>
            <person name="william w."/>
        </authorList>
    </citation>
    <scope>NUCLEOTIDE SEQUENCE</scope>
    <source>
        <strain evidence="7">Montdore</strain>
    </source>
</reference>
<organism evidence="7 8">
    <name type="scientific">Tuber aestivum</name>
    <name type="common">summer truffle</name>
    <dbReference type="NCBI Taxonomy" id="59557"/>
    <lineage>
        <taxon>Eukaryota</taxon>
        <taxon>Fungi</taxon>
        <taxon>Dikarya</taxon>
        <taxon>Ascomycota</taxon>
        <taxon>Pezizomycotina</taxon>
        <taxon>Pezizomycetes</taxon>
        <taxon>Pezizales</taxon>
        <taxon>Tuberaceae</taxon>
        <taxon>Tuber</taxon>
    </lineage>
</organism>
<keyword evidence="3" id="KW-1133">Transmembrane helix</keyword>
<keyword evidence="4" id="KW-0496">Mitochondrion</keyword>
<proteinExistence type="predicted"/>
<dbReference type="Pfam" id="PF08637">
    <property type="entry name" value="NCA2"/>
    <property type="match status" value="1"/>
</dbReference>